<dbReference type="Proteomes" id="UP000029120">
    <property type="component" value="Chromosome 6"/>
</dbReference>
<feature type="compositionally biased region" description="Basic and acidic residues" evidence="1">
    <location>
        <begin position="316"/>
        <end position="326"/>
    </location>
</feature>
<dbReference type="PANTHER" id="PTHR33318">
    <property type="entry name" value="ASPARTYL/GLUTAMYL-TRNA(ASN/GLN) AMIDOTRANSFERASE SUBUNIT"/>
    <property type="match status" value="1"/>
</dbReference>
<feature type="compositionally biased region" description="Acidic residues" evidence="1">
    <location>
        <begin position="169"/>
        <end position="194"/>
    </location>
</feature>
<organism evidence="2 3">
    <name type="scientific">Arabis alpina</name>
    <name type="common">Alpine rock-cress</name>
    <dbReference type="NCBI Taxonomy" id="50452"/>
    <lineage>
        <taxon>Eukaryota</taxon>
        <taxon>Viridiplantae</taxon>
        <taxon>Streptophyta</taxon>
        <taxon>Embryophyta</taxon>
        <taxon>Tracheophyta</taxon>
        <taxon>Spermatophyta</taxon>
        <taxon>Magnoliopsida</taxon>
        <taxon>eudicotyledons</taxon>
        <taxon>Gunneridae</taxon>
        <taxon>Pentapetalae</taxon>
        <taxon>rosids</taxon>
        <taxon>malvids</taxon>
        <taxon>Brassicales</taxon>
        <taxon>Brassicaceae</taxon>
        <taxon>Arabideae</taxon>
        <taxon>Arabis</taxon>
    </lineage>
</organism>
<feature type="region of interest" description="Disordered" evidence="1">
    <location>
        <begin position="390"/>
        <end position="410"/>
    </location>
</feature>
<protein>
    <submittedName>
        <fullName evidence="2">Uncharacterized protein</fullName>
    </submittedName>
</protein>
<dbReference type="AlphaFoldDB" id="A0A087GP66"/>
<keyword evidence="3" id="KW-1185">Reference proteome</keyword>
<gene>
    <name evidence="2" type="ordered locus">AALP_Aa6g143500</name>
</gene>
<dbReference type="GO" id="GO:0007142">
    <property type="term" value="P:male meiosis II"/>
    <property type="evidence" value="ECO:0007669"/>
    <property type="project" value="InterPro"/>
</dbReference>
<feature type="compositionally biased region" description="Polar residues" evidence="1">
    <location>
        <begin position="140"/>
        <end position="163"/>
    </location>
</feature>
<dbReference type="OrthoDB" id="1925835at2759"/>
<accession>A0A087GP66</accession>
<feature type="region of interest" description="Disordered" evidence="1">
    <location>
        <begin position="270"/>
        <end position="328"/>
    </location>
</feature>
<dbReference type="OMA" id="REWQVVC"/>
<proteinExistence type="predicted"/>
<evidence type="ECO:0000256" key="1">
    <source>
        <dbReference type="SAM" id="MobiDB-lite"/>
    </source>
</evidence>
<sequence length="429" mass="48423">MGCLLGCFGGRKNRRRQRRRESFQPRLNRISDGSIKNVEEVSKVSEESAKDLRVPIAEKVPKISEGSAKDDLRVLTVEEVVIPITDICNKAEEKHSPSPSPTRKRVTFDSKVKTYEHVEVEESIELFEEKREESLKSRQAGCSSEGSDITSNSSGSYPSNHRYQNCRESDDEEEDVTDCEESDLEDINDDEDDGGLLHEDYYNDDESYNDKLQSWDSKVYTEEIADNVMGIERVEEKTRGSSNASARDRSGYVNAVLNPIENLTQWKAVKSNGRTTQTQSRKENANLISDQEHKQHASFSLEPQVDELPSFNFKPKSRDETKKQRTQEVAVDASLSTWLSTSQTTSSERSSCFSISVETAVSEKKILKPVQSHDERPILCALTSDEIKQFSAKNSPRKSPSRSPESPIIGTVGGYWNSYSMATSKYREV</sequence>
<dbReference type="PANTHER" id="PTHR33318:SF4">
    <property type="entry name" value="OS04G0511700 PROTEIN"/>
    <property type="match status" value="1"/>
</dbReference>
<dbReference type="EMBL" id="CM002874">
    <property type="protein sequence ID" value="KFK31668.1"/>
    <property type="molecule type" value="Genomic_DNA"/>
</dbReference>
<dbReference type="Gramene" id="KFK31668">
    <property type="protein sequence ID" value="KFK31668"/>
    <property type="gene ID" value="AALP_AA6G143500"/>
</dbReference>
<dbReference type="eggNOG" id="ENOG502QPPJ">
    <property type="taxonomic scope" value="Eukaryota"/>
</dbReference>
<evidence type="ECO:0000313" key="3">
    <source>
        <dbReference type="Proteomes" id="UP000029120"/>
    </source>
</evidence>
<evidence type="ECO:0000313" key="2">
    <source>
        <dbReference type="EMBL" id="KFK31668.1"/>
    </source>
</evidence>
<feature type="region of interest" description="Disordered" evidence="1">
    <location>
        <begin position="137"/>
        <end position="209"/>
    </location>
</feature>
<dbReference type="InterPro" id="IPR039300">
    <property type="entry name" value="JASON"/>
</dbReference>
<feature type="compositionally biased region" description="Basic and acidic residues" evidence="1">
    <location>
        <begin position="280"/>
        <end position="295"/>
    </location>
</feature>
<reference evidence="3" key="1">
    <citation type="journal article" date="2015" name="Nat. Plants">
        <title>Genome expansion of Arabis alpina linked with retrotransposition and reduced symmetric DNA methylation.</title>
        <authorList>
            <person name="Willing E.M."/>
            <person name="Rawat V."/>
            <person name="Mandakova T."/>
            <person name="Maumus F."/>
            <person name="James G.V."/>
            <person name="Nordstroem K.J."/>
            <person name="Becker C."/>
            <person name="Warthmann N."/>
            <person name="Chica C."/>
            <person name="Szarzynska B."/>
            <person name="Zytnicki M."/>
            <person name="Albani M.C."/>
            <person name="Kiefer C."/>
            <person name="Bergonzi S."/>
            <person name="Castaings L."/>
            <person name="Mateos J.L."/>
            <person name="Berns M.C."/>
            <person name="Bujdoso N."/>
            <person name="Piofczyk T."/>
            <person name="de Lorenzo L."/>
            <person name="Barrero-Sicilia C."/>
            <person name="Mateos I."/>
            <person name="Piednoel M."/>
            <person name="Hagmann J."/>
            <person name="Chen-Min-Tao R."/>
            <person name="Iglesias-Fernandez R."/>
            <person name="Schuster S.C."/>
            <person name="Alonso-Blanco C."/>
            <person name="Roudier F."/>
            <person name="Carbonero P."/>
            <person name="Paz-Ares J."/>
            <person name="Davis S.J."/>
            <person name="Pecinka A."/>
            <person name="Quesneville H."/>
            <person name="Colot V."/>
            <person name="Lysak M.A."/>
            <person name="Weigel D."/>
            <person name="Coupland G."/>
            <person name="Schneeberger K."/>
        </authorList>
    </citation>
    <scope>NUCLEOTIDE SEQUENCE [LARGE SCALE GENOMIC DNA]</scope>
    <source>
        <strain evidence="3">cv. Pajares</strain>
    </source>
</reference>
<name>A0A087GP66_ARAAL</name>